<accession>A0A2K5ANR3</accession>
<keyword evidence="2" id="KW-1185">Reference proteome</keyword>
<dbReference type="KEGG" id="ncv:NCAV_0081"/>
<organism evidence="1 2">
    <name type="scientific">Candidatus Nitrosocaldus cavascurensis</name>
    <dbReference type="NCBI Taxonomy" id="2058097"/>
    <lineage>
        <taxon>Archaea</taxon>
        <taxon>Nitrososphaerota</taxon>
        <taxon>Nitrososphaeria</taxon>
        <taxon>Candidatus Nitrosocaldales</taxon>
        <taxon>Candidatus Nitrosocaldaceae</taxon>
        <taxon>Candidatus Nitrosocaldus</taxon>
    </lineage>
</organism>
<evidence type="ECO:0008006" key="3">
    <source>
        <dbReference type="Google" id="ProtNLM"/>
    </source>
</evidence>
<dbReference type="Proteomes" id="UP000236248">
    <property type="component" value="Chromosome NCAV"/>
</dbReference>
<evidence type="ECO:0000313" key="2">
    <source>
        <dbReference type="Proteomes" id="UP000236248"/>
    </source>
</evidence>
<name>A0A2K5ANR3_9ARCH</name>
<dbReference type="EMBL" id="LT981265">
    <property type="protein sequence ID" value="SPC33281.1"/>
    <property type="molecule type" value="Genomic_DNA"/>
</dbReference>
<proteinExistence type="predicted"/>
<dbReference type="AlphaFoldDB" id="A0A2K5ANR3"/>
<gene>
    <name evidence="1" type="ORF">NCAV_0081</name>
</gene>
<protein>
    <recommendedName>
        <fullName evidence="3">DUF1641 domain-containing protein</fullName>
    </recommendedName>
</protein>
<reference evidence="2" key="1">
    <citation type="submission" date="2018-01" db="EMBL/GenBank/DDBJ databases">
        <authorList>
            <person name="Kerou L M."/>
        </authorList>
    </citation>
    <scope>NUCLEOTIDE SEQUENCE [LARGE SCALE GENOMIC DNA]</scope>
    <source>
        <strain evidence="2">SCU2</strain>
    </source>
</reference>
<sequence>MRWVSIMALTLNIPEEKAEKVIRLLDMLADNSDAIESLLRTLSRLKESGMLAALEGLAEGFDEGFNYMARAEMMAAIGNLMMLLYMLSRIDQPMLFEIAEKLPKGLNLMYEEIKAPKKKASIMELLALMRSPEIFALMSAMRSMLKSISSKG</sequence>
<evidence type="ECO:0000313" key="1">
    <source>
        <dbReference type="EMBL" id="SPC33281.1"/>
    </source>
</evidence>